<evidence type="ECO:0000256" key="2">
    <source>
        <dbReference type="ARBA" id="ARBA00022598"/>
    </source>
</evidence>
<proteinExistence type="inferred from homology"/>
<dbReference type="Gene3D" id="3.40.50.12780">
    <property type="entry name" value="N-terminal domain of ligase-like"/>
    <property type="match status" value="3"/>
</dbReference>
<gene>
    <name evidence="11" type="primary">WBGene00113831</name>
</gene>
<evidence type="ECO:0000256" key="6">
    <source>
        <dbReference type="ARBA" id="ARBA00041297"/>
    </source>
</evidence>
<dbReference type="NCBIfam" id="NF006134">
    <property type="entry name" value="PRK08279.1"/>
    <property type="match status" value="1"/>
</dbReference>
<feature type="domain" description="AMP-dependent synthetase/ligase" evidence="9">
    <location>
        <begin position="88"/>
        <end position="320"/>
    </location>
</feature>
<keyword evidence="8" id="KW-1133">Transmembrane helix</keyword>
<evidence type="ECO:0000313" key="12">
    <source>
        <dbReference type="Proteomes" id="UP000005239"/>
    </source>
</evidence>
<dbReference type="AlphaFoldDB" id="A0A8R1YPA0"/>
<dbReference type="Gene3D" id="3.30.300.30">
    <property type="match status" value="2"/>
</dbReference>
<feature type="domain" description="AMP-binding enzyme C-terminal" evidence="10">
    <location>
        <begin position="1110"/>
        <end position="1188"/>
    </location>
</feature>
<dbReference type="Proteomes" id="UP000005239">
    <property type="component" value="Unassembled WGS sequence"/>
</dbReference>
<evidence type="ECO:0000256" key="5">
    <source>
        <dbReference type="ARBA" id="ARBA00036527"/>
    </source>
</evidence>
<keyword evidence="8" id="KW-0472">Membrane</keyword>
<name>A0A8R1YPA0_PRIPA</name>
<dbReference type="PANTHER" id="PTHR43107">
    <property type="entry name" value="LONG-CHAIN FATTY ACID TRANSPORT PROTEIN"/>
    <property type="match status" value="1"/>
</dbReference>
<dbReference type="InterPro" id="IPR020845">
    <property type="entry name" value="AMP-binding_CS"/>
</dbReference>
<dbReference type="GO" id="GO:0004467">
    <property type="term" value="F:long-chain fatty acid-CoA ligase activity"/>
    <property type="evidence" value="ECO:0000318"/>
    <property type="project" value="GO_Central"/>
</dbReference>
<evidence type="ECO:0000256" key="3">
    <source>
        <dbReference type="ARBA" id="ARBA00022741"/>
    </source>
</evidence>
<dbReference type="PANTHER" id="PTHR43107:SF15">
    <property type="entry name" value="FATTY ACID TRANSPORT PROTEIN 3, ISOFORM A"/>
    <property type="match status" value="1"/>
</dbReference>
<sequence length="1238" mass="139694">MQKMDHSVRIEIFRFGLLAAALTISGKPSLLWVLAAFAIYRIMRSDFAQRAGKTLKRDLKGLYLLVRIKLEIKKRLAANRPVHEIWLERVNEHPQKEAAVEIETGRRISYRELNELMNKYANFFSSQGYKYGDVVALFMENNIEFIAAWFGLSKIGVVSAFINTNLKLEPLGHSINVSKCKCVITMSTLLPMLDSTKKEGVIANNMKVYLCDGEVPTAENLKKSLVTASENEPPNCPELNFQSVLCYIYTSGTTGFPKPSVIKHCRFYWAACSSSEGFGVKKEDVLYITMPFYHSAASMLGVGTIISKGTSIVIRKKFSASNFWKIRTMYGNGLRREIWVEFTTRFGIKRVGELYGATEGISNLANLDNHVGSCGFFPIYPFTSLFYPVRLVKVDEETGEIIRNKKGLAVPCQPGESGEMVGIINNKDVFRRFDGYVDKGDTEKKIYRDVFQKGDMCFASGDVLHWDELGYLYFKDRKGDTFRWKGENVSTIEVEGILQPIKSIVVCTVYGVEVGKQEGRAGMTALQMEDGADLKELLSEAAQRFTANLASYAIPIFIRICKEVEKTGSYKLKKTDLQKAGFDLSKGMDNPFRADLFRLGALVAVLSIVNRKSWWIVLAAFALYRLMRTDFARRARKTLKRDITGIMLLIRIKRELNKRIKANQPSHEMWMERVRENPLKEAAVEVETGRSITFRDMNQLMNKYANYFKGLGYKHGDVVALFMENNIDFLAIWLGLSKIGVVSAFINTNLKLEPLAHSINVSKSKCIITTTTLLPTLDKAKAEGLVNKDMKAFVNSGDVDTAENLEENMKGTNGDEPQKCKDLDFTSVLCYIYTSGTTGFPKPAVIKHCRYSLAITAAVEAFGIKIEDRIYITMPFYHSAASILGAGALVARGSTIVIRKKFSATNFWKDAIAHNCTCSQYIGEICRYLIAQKPTSEEKQHKIRTMYGNGLRREIWTEFTSRFGIERIVELYAATEGNSNTMNLDNHVGSCGFMPIYPFMWAFSPLRLLKIDEETGQLIRDKNGLAIPCNPGETGEMVGVINNKDLMQRFDGYVGKEETNKKIYRDVFKKGDQVFASGDVLHWDELGYLYFKDRKGDTYRWKGENVSTIEVEGILQPIKSIVECTVYGVEVPKQEGRAGMTALQMVDGEDLEELLADAAKRFTANLASYAIPIFIRICKEVDKTGTYKLRKTELQKAGYDLAKVDNDPVYIFNSSERKYVPLTAALQKQIDSGEYTRI</sequence>
<dbReference type="GO" id="GO:0005886">
    <property type="term" value="C:plasma membrane"/>
    <property type="evidence" value="ECO:0000318"/>
    <property type="project" value="GO_Central"/>
</dbReference>
<dbReference type="InterPro" id="IPR000873">
    <property type="entry name" value="AMP-dep_synth/lig_dom"/>
</dbReference>
<dbReference type="InterPro" id="IPR025110">
    <property type="entry name" value="AMP-bd_C"/>
</dbReference>
<keyword evidence="4" id="KW-0067">ATP-binding</keyword>
<comment type="similarity">
    <text evidence="1">Belongs to the ATP-dependent AMP-binding enzyme family.</text>
</comment>
<organism evidence="11 12">
    <name type="scientific">Pristionchus pacificus</name>
    <name type="common">Parasitic nematode worm</name>
    <dbReference type="NCBI Taxonomy" id="54126"/>
    <lineage>
        <taxon>Eukaryota</taxon>
        <taxon>Metazoa</taxon>
        <taxon>Ecdysozoa</taxon>
        <taxon>Nematoda</taxon>
        <taxon>Chromadorea</taxon>
        <taxon>Rhabditida</taxon>
        <taxon>Rhabditina</taxon>
        <taxon>Diplogasteromorpha</taxon>
        <taxon>Diplogasteroidea</taxon>
        <taxon>Neodiplogasteridae</taxon>
        <taxon>Pristionchus</taxon>
    </lineage>
</organism>
<dbReference type="PROSITE" id="PS00455">
    <property type="entry name" value="AMP_BINDING"/>
    <property type="match status" value="2"/>
</dbReference>
<evidence type="ECO:0000256" key="4">
    <source>
        <dbReference type="ARBA" id="ARBA00022840"/>
    </source>
</evidence>
<keyword evidence="12" id="KW-1185">Reference proteome</keyword>
<dbReference type="GO" id="GO:0005789">
    <property type="term" value="C:endoplasmic reticulum membrane"/>
    <property type="evidence" value="ECO:0000318"/>
    <property type="project" value="GO_Central"/>
</dbReference>
<dbReference type="InterPro" id="IPR042099">
    <property type="entry name" value="ANL_N_sf"/>
</dbReference>
<reference evidence="12" key="1">
    <citation type="journal article" date="2008" name="Nat. Genet.">
        <title>The Pristionchus pacificus genome provides a unique perspective on nematode lifestyle and parasitism.</title>
        <authorList>
            <person name="Dieterich C."/>
            <person name="Clifton S.W."/>
            <person name="Schuster L.N."/>
            <person name="Chinwalla A."/>
            <person name="Delehaunty K."/>
            <person name="Dinkelacker I."/>
            <person name="Fulton L."/>
            <person name="Fulton R."/>
            <person name="Godfrey J."/>
            <person name="Minx P."/>
            <person name="Mitreva M."/>
            <person name="Roeseler W."/>
            <person name="Tian H."/>
            <person name="Witte H."/>
            <person name="Yang S.P."/>
            <person name="Wilson R.K."/>
            <person name="Sommer R.J."/>
        </authorList>
    </citation>
    <scope>NUCLEOTIDE SEQUENCE [LARGE SCALE GENOMIC DNA]</scope>
    <source>
        <strain evidence="12">PS312</strain>
    </source>
</reference>
<dbReference type="Pfam" id="PF13193">
    <property type="entry name" value="AMP-binding_C"/>
    <property type="match status" value="1"/>
</dbReference>
<accession>A0A8R1YPA0</accession>
<feature type="transmembrane region" description="Helical" evidence="8">
    <location>
        <begin position="12"/>
        <end position="40"/>
    </location>
</feature>
<keyword evidence="2" id="KW-0436">Ligase</keyword>
<protein>
    <recommendedName>
        <fullName evidence="6">Long-chain-fatty-acid--CoA ligase</fullName>
    </recommendedName>
</protein>
<comment type="catalytic activity">
    <reaction evidence="7">
        <text>tetracosanoate + ATP + CoA = tetracosanoyl-CoA + AMP + diphosphate</text>
        <dbReference type="Rhea" id="RHEA:33639"/>
        <dbReference type="ChEBI" id="CHEBI:30616"/>
        <dbReference type="ChEBI" id="CHEBI:31014"/>
        <dbReference type="ChEBI" id="CHEBI:33019"/>
        <dbReference type="ChEBI" id="CHEBI:57287"/>
        <dbReference type="ChEBI" id="CHEBI:65052"/>
        <dbReference type="ChEBI" id="CHEBI:456215"/>
    </reaction>
    <physiologicalReaction direction="left-to-right" evidence="7">
        <dbReference type="Rhea" id="RHEA:33640"/>
    </physiologicalReaction>
</comment>
<feature type="domain" description="AMP-dependent synthetase/ligase" evidence="9">
    <location>
        <begin position="672"/>
        <end position="1037"/>
    </location>
</feature>
<comment type="catalytic activity">
    <reaction evidence="5">
        <text>a very long-chain fatty acid + ATP + CoA = a very long-chain fatty acyl-CoA + AMP + diphosphate</text>
        <dbReference type="Rhea" id="RHEA:54536"/>
        <dbReference type="ChEBI" id="CHEBI:30616"/>
        <dbReference type="ChEBI" id="CHEBI:33019"/>
        <dbReference type="ChEBI" id="CHEBI:57287"/>
        <dbReference type="ChEBI" id="CHEBI:58950"/>
        <dbReference type="ChEBI" id="CHEBI:138261"/>
        <dbReference type="ChEBI" id="CHEBI:456215"/>
    </reaction>
    <physiologicalReaction direction="left-to-right" evidence="5">
        <dbReference type="Rhea" id="RHEA:54537"/>
    </physiologicalReaction>
</comment>
<evidence type="ECO:0000259" key="10">
    <source>
        <dbReference type="Pfam" id="PF13193"/>
    </source>
</evidence>
<evidence type="ECO:0000259" key="9">
    <source>
        <dbReference type="Pfam" id="PF00501"/>
    </source>
</evidence>
<evidence type="ECO:0000256" key="7">
    <source>
        <dbReference type="ARBA" id="ARBA00048666"/>
    </source>
</evidence>
<keyword evidence="8" id="KW-0812">Transmembrane</keyword>
<keyword evidence="3" id="KW-0547">Nucleotide-binding</keyword>
<dbReference type="EnsemblMetazoa" id="PPA24277.1">
    <property type="protein sequence ID" value="PPA24277.1"/>
    <property type="gene ID" value="WBGene00113831"/>
</dbReference>
<dbReference type="GO" id="GO:0005524">
    <property type="term" value="F:ATP binding"/>
    <property type="evidence" value="ECO:0007669"/>
    <property type="project" value="UniProtKB-KW"/>
</dbReference>
<evidence type="ECO:0000313" key="11">
    <source>
        <dbReference type="EnsemblMetazoa" id="PPA24277.1"/>
    </source>
</evidence>
<evidence type="ECO:0000256" key="1">
    <source>
        <dbReference type="ARBA" id="ARBA00006432"/>
    </source>
</evidence>
<dbReference type="GO" id="GO:0001676">
    <property type="term" value="P:long-chain fatty acid metabolic process"/>
    <property type="evidence" value="ECO:0000318"/>
    <property type="project" value="GO_Central"/>
</dbReference>
<dbReference type="InterPro" id="IPR045851">
    <property type="entry name" value="AMP-bd_C_sf"/>
</dbReference>
<dbReference type="SUPFAM" id="SSF56801">
    <property type="entry name" value="Acetyl-CoA synthetase-like"/>
    <property type="match status" value="2"/>
</dbReference>
<dbReference type="GO" id="GO:0044539">
    <property type="term" value="P:long-chain fatty acid import into cell"/>
    <property type="evidence" value="ECO:0000318"/>
    <property type="project" value="GO_Central"/>
</dbReference>
<reference evidence="11" key="2">
    <citation type="submission" date="2022-06" db="UniProtKB">
        <authorList>
            <consortium name="EnsemblMetazoa"/>
        </authorList>
    </citation>
    <scope>IDENTIFICATION</scope>
    <source>
        <strain evidence="11">PS312</strain>
    </source>
</reference>
<evidence type="ECO:0000256" key="8">
    <source>
        <dbReference type="SAM" id="Phobius"/>
    </source>
</evidence>
<dbReference type="GO" id="GO:0005324">
    <property type="term" value="F:long-chain fatty acid transmembrane transporter activity"/>
    <property type="evidence" value="ECO:0000318"/>
    <property type="project" value="GO_Central"/>
</dbReference>
<dbReference type="Pfam" id="PF00501">
    <property type="entry name" value="AMP-binding"/>
    <property type="match status" value="2"/>
</dbReference>